<dbReference type="OMA" id="SQACCAG"/>
<feature type="domain" description="Bifunctional inhibitor/plant lipid transfer protein/seed storage helical" evidence="4">
    <location>
        <begin position="176"/>
        <end position="260"/>
    </location>
</feature>
<keyword evidence="7" id="KW-1185">Reference proteome</keyword>
<dbReference type="GO" id="GO:0006869">
    <property type="term" value="P:lipid transport"/>
    <property type="evidence" value="ECO:0007669"/>
    <property type="project" value="InterPro"/>
</dbReference>
<keyword evidence="1" id="KW-0813">Transport</keyword>
<evidence type="ECO:0000256" key="2">
    <source>
        <dbReference type="SAM" id="Phobius"/>
    </source>
</evidence>
<evidence type="ECO:0000256" key="1">
    <source>
        <dbReference type="RuleBase" id="RU000628"/>
    </source>
</evidence>
<dbReference type="InterPro" id="IPR000528">
    <property type="entry name" value="Plant_nsLTP"/>
</dbReference>
<dbReference type="SMART" id="SM00499">
    <property type="entry name" value="AAI"/>
    <property type="match status" value="2"/>
</dbReference>
<dbReference type="PANTHER" id="PTHR33076">
    <property type="entry name" value="NON-SPECIFIC LIPID-TRANSFER PROTEIN 2-RELATED"/>
    <property type="match status" value="1"/>
</dbReference>
<sequence>MASPRVLKLALALVLICMLFVSPCVNAVIQCPQAVRSVSPCMQFLRMGGNLRPRCCTSLKSLNVAARTKQDRQSVCRCFKSGLRRHSGLSVPRINSLPAKCGINVHYNFGPSFNCSKTIRVAIASRSVLKYQVGRSIVTALMASAGVGTLVGIMMACVLLSAPHVKRAKAKANISCGTVINHITPCLNYLQKGGTPPGACCAGVKAVNSEAKTTPDRKATCACLKDAASMVPGLKPDLMKSLPAKCGVNIPFIISPDTDCSQ</sequence>
<dbReference type="CDD" id="cd01960">
    <property type="entry name" value="nsLTP1"/>
    <property type="match status" value="2"/>
</dbReference>
<keyword evidence="2" id="KW-0472">Membrane</keyword>
<dbReference type="EMBL" id="JABCRI010000007">
    <property type="protein sequence ID" value="KAF8402492.1"/>
    <property type="molecule type" value="Genomic_DNA"/>
</dbReference>
<comment type="function">
    <text evidence="1">Plant non-specific lipid-transfer proteins transfer phospholipids as well as galactolipids across membranes. May play a role in wax or cutin deposition in the cell walls of expanding epidermal cells and certain secretory tissues.</text>
</comment>
<dbReference type="Pfam" id="PF00234">
    <property type="entry name" value="Tryp_alpha_amyl"/>
    <property type="match status" value="2"/>
</dbReference>
<feature type="transmembrane region" description="Helical" evidence="2">
    <location>
        <begin position="137"/>
        <end position="162"/>
    </location>
</feature>
<keyword evidence="2" id="KW-1133">Transmembrane helix</keyword>
<dbReference type="InterPro" id="IPR016140">
    <property type="entry name" value="Bifunc_inhib/LTP/seed_store"/>
</dbReference>
<dbReference type="GO" id="GO:0008289">
    <property type="term" value="F:lipid binding"/>
    <property type="evidence" value="ECO:0007669"/>
    <property type="project" value="UniProtKB-KW"/>
</dbReference>
<accession>A0A834Z9S7</accession>
<dbReference type="SUPFAM" id="SSF47699">
    <property type="entry name" value="Bifunctional inhibitor/lipid-transfer protein/seed storage 2S albumin"/>
    <property type="match status" value="2"/>
</dbReference>
<evidence type="ECO:0000313" key="6">
    <source>
        <dbReference type="EMBL" id="KAF8402492.1"/>
    </source>
</evidence>
<name>A0A834Z9S7_TETSI</name>
<feature type="signal peptide" evidence="3">
    <location>
        <begin position="1"/>
        <end position="27"/>
    </location>
</feature>
<organism evidence="6 7">
    <name type="scientific">Tetracentron sinense</name>
    <name type="common">Spur-leaf</name>
    <dbReference type="NCBI Taxonomy" id="13715"/>
    <lineage>
        <taxon>Eukaryota</taxon>
        <taxon>Viridiplantae</taxon>
        <taxon>Streptophyta</taxon>
        <taxon>Embryophyta</taxon>
        <taxon>Tracheophyta</taxon>
        <taxon>Spermatophyta</taxon>
        <taxon>Magnoliopsida</taxon>
        <taxon>Trochodendrales</taxon>
        <taxon>Trochodendraceae</taxon>
        <taxon>Tetracentron</taxon>
    </lineage>
</organism>
<evidence type="ECO:0000313" key="7">
    <source>
        <dbReference type="Proteomes" id="UP000655225"/>
    </source>
</evidence>
<evidence type="ECO:0000256" key="3">
    <source>
        <dbReference type="SAM" id="SignalP"/>
    </source>
</evidence>
<keyword evidence="3" id="KW-0732">Signal</keyword>
<comment type="similarity">
    <text evidence="1">Belongs to the plant LTP family.</text>
</comment>
<evidence type="ECO:0000313" key="5">
    <source>
        <dbReference type="EMBL" id="KAF8402489.1"/>
    </source>
</evidence>
<dbReference type="OrthoDB" id="1890443at2759"/>
<dbReference type="PRINTS" id="PR00382">
    <property type="entry name" value="LIPIDTRNSFER"/>
</dbReference>
<dbReference type="Gene3D" id="1.10.110.10">
    <property type="entry name" value="Plant lipid-transfer and hydrophobic proteins"/>
    <property type="match status" value="2"/>
</dbReference>
<dbReference type="Proteomes" id="UP000655225">
    <property type="component" value="Unassembled WGS sequence"/>
</dbReference>
<dbReference type="InterPro" id="IPR036312">
    <property type="entry name" value="Bifun_inhib/LTP/seed_sf"/>
</dbReference>
<comment type="caution">
    <text evidence="6">The sequence shown here is derived from an EMBL/GenBank/DDBJ whole genome shotgun (WGS) entry which is preliminary data.</text>
</comment>
<dbReference type="EMBL" id="JABCRI010000007">
    <property type="protein sequence ID" value="KAF8402489.1"/>
    <property type="molecule type" value="Genomic_DNA"/>
</dbReference>
<gene>
    <name evidence="5" type="ORF">HHK36_010574</name>
    <name evidence="6" type="ORF">HHK36_010577</name>
</gene>
<dbReference type="AlphaFoldDB" id="A0A834Z9S7"/>
<protein>
    <recommendedName>
        <fullName evidence="1">Non-specific lipid-transfer protein</fullName>
    </recommendedName>
</protein>
<evidence type="ECO:0000259" key="4">
    <source>
        <dbReference type="SMART" id="SM00499"/>
    </source>
</evidence>
<reference evidence="6 7" key="1">
    <citation type="submission" date="2020-04" db="EMBL/GenBank/DDBJ databases">
        <title>Plant Genome Project.</title>
        <authorList>
            <person name="Zhang R.-G."/>
        </authorList>
    </citation>
    <scope>NUCLEOTIDE SEQUENCE [LARGE SCALE GENOMIC DNA]</scope>
    <source>
        <strain evidence="6">YNK0</strain>
        <tissue evidence="6">Leaf</tissue>
    </source>
</reference>
<feature type="chain" id="PRO_5042410744" description="Non-specific lipid-transfer protein" evidence="3">
    <location>
        <begin position="28"/>
        <end position="262"/>
    </location>
</feature>
<keyword evidence="1" id="KW-0446">Lipid-binding</keyword>
<proteinExistence type="inferred from homology"/>
<keyword evidence="2" id="KW-0812">Transmembrane</keyword>
<feature type="domain" description="Bifunctional inhibitor/plant lipid transfer protein/seed storage helical" evidence="4">
    <location>
        <begin position="31"/>
        <end position="115"/>
    </location>
</feature>